<comment type="similarity">
    <text evidence="3 13">Belongs to the HPrK/P family.</text>
</comment>
<dbReference type="SUPFAM" id="SSF75138">
    <property type="entry name" value="HprK N-terminal domain-like"/>
    <property type="match status" value="1"/>
</dbReference>
<evidence type="ECO:0000256" key="11">
    <source>
        <dbReference type="ARBA" id="ARBA00023268"/>
    </source>
</evidence>
<evidence type="ECO:0000259" key="15">
    <source>
        <dbReference type="Pfam" id="PF07475"/>
    </source>
</evidence>
<dbReference type="FunFam" id="3.40.50.300:FF:000174">
    <property type="entry name" value="HPr kinase/phosphorylase"/>
    <property type="match status" value="1"/>
</dbReference>
<dbReference type="GO" id="GO:0005524">
    <property type="term" value="F:ATP binding"/>
    <property type="evidence" value="ECO:0007669"/>
    <property type="project" value="UniProtKB-UniRule"/>
</dbReference>
<dbReference type="CDD" id="cd01918">
    <property type="entry name" value="HprK_C"/>
    <property type="match status" value="1"/>
</dbReference>
<evidence type="ECO:0000256" key="7">
    <source>
        <dbReference type="ARBA" id="ARBA00022741"/>
    </source>
</evidence>
<dbReference type="EC" id="2.7.4.-" evidence="13"/>
<keyword evidence="10 13" id="KW-0460">Magnesium</keyword>
<comment type="caution">
    <text evidence="16">The sequence shown here is derived from an EMBL/GenBank/DDBJ whole genome shotgun (WGS) entry which is preliminary data.</text>
</comment>
<evidence type="ECO:0000256" key="8">
    <source>
        <dbReference type="ARBA" id="ARBA00022777"/>
    </source>
</evidence>
<dbReference type="GO" id="GO:0006109">
    <property type="term" value="P:regulation of carbohydrate metabolic process"/>
    <property type="evidence" value="ECO:0007669"/>
    <property type="project" value="UniProtKB-UniRule"/>
</dbReference>
<protein>
    <recommendedName>
        <fullName evidence="13">HPr kinase/phosphorylase</fullName>
        <shortName evidence="13">HPrK/P</shortName>
        <ecNumber evidence="13">2.7.11.-</ecNumber>
        <ecNumber evidence="13">2.7.4.-</ecNumber>
    </recommendedName>
    <alternativeName>
        <fullName evidence="13">HPr(Ser) kinase/phosphorylase</fullName>
    </alternativeName>
</protein>
<feature type="region of interest" description="Important for the catalytic mechanism of dephosphorylation" evidence="13">
    <location>
        <begin position="268"/>
        <end position="273"/>
    </location>
</feature>
<dbReference type="SUPFAM" id="SSF53795">
    <property type="entry name" value="PEP carboxykinase-like"/>
    <property type="match status" value="1"/>
</dbReference>
<comment type="miscellaneous">
    <text evidence="13">Both phosphorylation and phosphorolysis are carried out by the same active site and suggest a common mechanism for both reactions.</text>
</comment>
<dbReference type="Gene3D" id="3.40.1390.20">
    <property type="entry name" value="HprK N-terminal domain-like"/>
    <property type="match status" value="1"/>
</dbReference>
<dbReference type="Gene3D" id="3.40.50.300">
    <property type="entry name" value="P-loop containing nucleotide triphosphate hydrolases"/>
    <property type="match status" value="1"/>
</dbReference>
<comment type="subunit">
    <text evidence="13">Homohexamer.</text>
</comment>
<feature type="domain" description="HPr(Ser) kinase/phosphorylase N-terminal" evidence="14">
    <location>
        <begin position="4"/>
        <end position="131"/>
    </location>
</feature>
<dbReference type="Proteomes" id="UP000547674">
    <property type="component" value="Unassembled WGS sequence"/>
</dbReference>
<dbReference type="InterPro" id="IPR003755">
    <property type="entry name" value="HPr(Ser)_kin/Pase"/>
</dbReference>
<feature type="active site" evidence="13">
    <location>
        <position position="247"/>
    </location>
</feature>
<dbReference type="EMBL" id="JABDJR010000155">
    <property type="protein sequence ID" value="NNF05937.1"/>
    <property type="molecule type" value="Genomic_DNA"/>
</dbReference>
<dbReference type="HAMAP" id="MF_01249">
    <property type="entry name" value="HPr_kinase"/>
    <property type="match status" value="1"/>
</dbReference>
<name>A0A7Y2E7Q4_UNCEI</name>
<sequence>MNQITVSRLFEEKRDAFELEPLTSSLDSLVPITVSDINRPGLAMAGYVGNFLSERVQVIGETEVGLLASYGEAQREEALDRVFQFQVPCIIVCKNLAVPDSLLARAEAKNIPVLVSPMSTTPFIHELTAYLDDLFAPIMTSHGSLVDVYGVGLLFTGRSGIGKSEIALDLVERGHRLVTDDVVTVKKRHENVLIGSANRVLGHHVEIRGVGIIDLQKVYGIRAIRFQKRIEVEVHLEDWDHDQNYERTGLEDRLTEKLGVPIPVVTVPVFPGKNITVIAETIALNYLVKAYGFDAAREFDQKLKEIMVQNSKLKSLARDDLE</sequence>
<dbReference type="PANTHER" id="PTHR30305:SF1">
    <property type="entry name" value="HPR KINASE_PHOSPHORYLASE"/>
    <property type="match status" value="1"/>
</dbReference>
<evidence type="ECO:0000256" key="13">
    <source>
        <dbReference type="HAMAP-Rule" id="MF_01249"/>
    </source>
</evidence>
<dbReference type="InterPro" id="IPR011126">
    <property type="entry name" value="Hpr_kin/Pase_Hpr_N"/>
</dbReference>
<evidence type="ECO:0000256" key="5">
    <source>
        <dbReference type="ARBA" id="ARBA00022679"/>
    </source>
</evidence>
<accession>A0A7Y2E7Q4</accession>
<reference evidence="16 17" key="1">
    <citation type="submission" date="2020-03" db="EMBL/GenBank/DDBJ databases">
        <title>Metabolic flexibility allows generalist bacteria to become dominant in a frequently disturbed ecosystem.</title>
        <authorList>
            <person name="Chen Y.-J."/>
            <person name="Leung P.M."/>
            <person name="Bay S.K."/>
            <person name="Hugenholtz P."/>
            <person name="Kessler A.J."/>
            <person name="Shelley G."/>
            <person name="Waite D.W."/>
            <person name="Cook P.L."/>
            <person name="Greening C."/>
        </authorList>
    </citation>
    <scope>NUCLEOTIDE SEQUENCE [LARGE SCALE GENOMIC DNA]</scope>
    <source>
        <strain evidence="16">SS_bin_28</strain>
    </source>
</reference>
<dbReference type="InterPro" id="IPR028979">
    <property type="entry name" value="Ser_kin/Pase_Hpr-like_N_sf"/>
</dbReference>
<evidence type="ECO:0000313" key="16">
    <source>
        <dbReference type="EMBL" id="NNF05937.1"/>
    </source>
</evidence>
<keyword evidence="5 13" id="KW-0808">Transferase</keyword>
<dbReference type="AlphaFoldDB" id="A0A7Y2E7Q4"/>
<feature type="domain" description="HPr kinase/phosphorylase C-terminal" evidence="15">
    <location>
        <begin position="135"/>
        <end position="302"/>
    </location>
</feature>
<proteinExistence type="inferred from homology"/>
<keyword evidence="11 13" id="KW-0511">Multifunctional enzyme</keyword>
<dbReference type="GO" id="GO:0000155">
    <property type="term" value="F:phosphorelay sensor kinase activity"/>
    <property type="evidence" value="ECO:0007669"/>
    <property type="project" value="InterPro"/>
</dbReference>
<dbReference type="InterPro" id="IPR027417">
    <property type="entry name" value="P-loop_NTPase"/>
</dbReference>
<dbReference type="GO" id="GO:0004712">
    <property type="term" value="F:protein serine/threonine/tyrosine kinase activity"/>
    <property type="evidence" value="ECO:0007669"/>
    <property type="project" value="UniProtKB-UniRule"/>
</dbReference>
<keyword evidence="9 13" id="KW-0067">ATP-binding</keyword>
<keyword evidence="4 13" id="KW-0723">Serine/threonine-protein kinase</keyword>
<evidence type="ECO:0000256" key="1">
    <source>
        <dbReference type="ARBA" id="ARBA00001120"/>
    </source>
</evidence>
<feature type="active site" evidence="13">
    <location>
        <position position="142"/>
    </location>
</feature>
<evidence type="ECO:0000256" key="9">
    <source>
        <dbReference type="ARBA" id="ARBA00022840"/>
    </source>
</evidence>
<feature type="binding site" evidence="13">
    <location>
        <begin position="157"/>
        <end position="164"/>
    </location>
    <ligand>
        <name>ATP</name>
        <dbReference type="ChEBI" id="CHEBI:30616"/>
    </ligand>
</feature>
<dbReference type="GO" id="GO:0004674">
    <property type="term" value="F:protein serine/threonine kinase activity"/>
    <property type="evidence" value="ECO:0007669"/>
    <property type="project" value="UniProtKB-KW"/>
</dbReference>
<dbReference type="Pfam" id="PF07475">
    <property type="entry name" value="Hpr_kinase_C"/>
    <property type="match status" value="1"/>
</dbReference>
<dbReference type="InterPro" id="IPR011104">
    <property type="entry name" value="Hpr_kin/Pase_C"/>
</dbReference>
<evidence type="ECO:0000256" key="6">
    <source>
        <dbReference type="ARBA" id="ARBA00022723"/>
    </source>
</evidence>
<evidence type="ECO:0000256" key="12">
    <source>
        <dbReference type="ARBA" id="ARBA00047657"/>
    </source>
</evidence>
<keyword evidence="8 13" id="KW-0418">Kinase</keyword>
<gene>
    <name evidence="13 16" type="primary">hprK</name>
    <name evidence="16" type="ORF">HKN21_04190</name>
</gene>
<feature type="active site" evidence="13">
    <location>
        <position position="163"/>
    </location>
</feature>
<dbReference type="PANTHER" id="PTHR30305">
    <property type="entry name" value="PROTEIN YJDM-RELATED"/>
    <property type="match status" value="1"/>
</dbReference>
<keyword evidence="6 13" id="KW-0479">Metal-binding</keyword>
<comment type="cofactor">
    <cofactor evidence="2 13">
        <name>Mg(2+)</name>
        <dbReference type="ChEBI" id="CHEBI:18420"/>
    </cofactor>
</comment>
<dbReference type="GO" id="GO:0000287">
    <property type="term" value="F:magnesium ion binding"/>
    <property type="evidence" value="ECO:0007669"/>
    <property type="project" value="UniProtKB-UniRule"/>
</dbReference>
<dbReference type="Pfam" id="PF02603">
    <property type="entry name" value="Hpr_kinase_N"/>
    <property type="match status" value="1"/>
</dbReference>
<comment type="catalytic activity">
    <reaction evidence="1 13">
        <text>[HPr protein]-L-serine + ATP = [HPr protein]-O-phospho-L-serine + ADP + H(+)</text>
        <dbReference type="Rhea" id="RHEA:46600"/>
        <dbReference type="Rhea" id="RHEA-COMP:11602"/>
        <dbReference type="Rhea" id="RHEA-COMP:11603"/>
        <dbReference type="ChEBI" id="CHEBI:15378"/>
        <dbReference type="ChEBI" id="CHEBI:29999"/>
        <dbReference type="ChEBI" id="CHEBI:30616"/>
        <dbReference type="ChEBI" id="CHEBI:83421"/>
        <dbReference type="ChEBI" id="CHEBI:456216"/>
    </reaction>
</comment>
<feature type="binding site" evidence="13">
    <location>
        <position position="164"/>
    </location>
    <ligand>
        <name>Mg(2+)</name>
        <dbReference type="ChEBI" id="CHEBI:18420"/>
    </ligand>
</feature>
<dbReference type="NCBIfam" id="TIGR00679">
    <property type="entry name" value="hpr-ser"/>
    <property type="match status" value="1"/>
</dbReference>
<feature type="active site" description="Proton acceptor; for phosphorylation activity. Proton donor; for dephosphorylation activity" evidence="13">
    <location>
        <position position="181"/>
    </location>
</feature>
<organism evidence="16 17">
    <name type="scientific">Eiseniibacteriota bacterium</name>
    <dbReference type="NCBI Taxonomy" id="2212470"/>
    <lineage>
        <taxon>Bacteria</taxon>
        <taxon>Candidatus Eiseniibacteriota</taxon>
    </lineage>
</organism>
<keyword evidence="7 13" id="KW-0547">Nucleotide-binding</keyword>
<comment type="catalytic activity">
    <reaction evidence="12 13">
        <text>[HPr protein]-O-phospho-L-serine + phosphate + H(+) = [HPr protein]-L-serine + diphosphate</text>
        <dbReference type="Rhea" id="RHEA:46604"/>
        <dbReference type="Rhea" id="RHEA-COMP:11602"/>
        <dbReference type="Rhea" id="RHEA-COMP:11603"/>
        <dbReference type="ChEBI" id="CHEBI:15378"/>
        <dbReference type="ChEBI" id="CHEBI:29999"/>
        <dbReference type="ChEBI" id="CHEBI:33019"/>
        <dbReference type="ChEBI" id="CHEBI:43474"/>
        <dbReference type="ChEBI" id="CHEBI:83421"/>
    </reaction>
</comment>
<evidence type="ECO:0000256" key="10">
    <source>
        <dbReference type="ARBA" id="ARBA00022842"/>
    </source>
</evidence>
<feature type="region of interest" description="Important for the catalytic mechanism of both phosphorylation and dephosphorylation" evidence="13">
    <location>
        <begin position="205"/>
        <end position="214"/>
    </location>
</feature>
<evidence type="ECO:0000256" key="3">
    <source>
        <dbReference type="ARBA" id="ARBA00006883"/>
    </source>
</evidence>
<feature type="binding site" evidence="13">
    <location>
        <position position="206"/>
    </location>
    <ligand>
        <name>Mg(2+)</name>
        <dbReference type="ChEBI" id="CHEBI:18420"/>
    </ligand>
</feature>
<evidence type="ECO:0000259" key="14">
    <source>
        <dbReference type="Pfam" id="PF02603"/>
    </source>
</evidence>
<comment type="function">
    <text evidence="13">Catalyzes the ATP- as well as the pyrophosphate-dependent phosphorylation of a specific serine residue in HPr, a phosphocarrier protein of the phosphoenolpyruvate-dependent sugar phosphotransferase system (PTS). HprK/P also catalyzes the pyrophosphate-producing, inorganic phosphate-dependent dephosphorylation (phosphorolysis) of seryl-phosphorylated HPr (P-Ser-HPr).</text>
</comment>
<evidence type="ECO:0000256" key="2">
    <source>
        <dbReference type="ARBA" id="ARBA00001946"/>
    </source>
</evidence>
<evidence type="ECO:0000313" key="17">
    <source>
        <dbReference type="Proteomes" id="UP000547674"/>
    </source>
</evidence>
<dbReference type="EC" id="2.7.11.-" evidence="13"/>
<evidence type="ECO:0000256" key="4">
    <source>
        <dbReference type="ARBA" id="ARBA00022527"/>
    </source>
</evidence>
<comment type="domain">
    <text evidence="13">The Walker A ATP-binding motif also binds Pi and PPi.</text>
</comment>